<dbReference type="KEGG" id="sec:SCH_0250"/>
<protein>
    <submittedName>
        <fullName evidence="1">Uncharacterized protein</fullName>
    </submittedName>
</protein>
<reference evidence="1 2" key="1">
    <citation type="journal article" date="2005" name="Nucleic Acids Res.">
        <title>The genome sequence of Salmonella enterica serovar Choleraesuis, a highly invasive and resistant zoonotic pathogen.</title>
        <authorList>
            <person name="Chiu C.H."/>
            <person name="Tang P."/>
            <person name="Chu C."/>
            <person name="Hu S."/>
            <person name="Bao Q."/>
            <person name="Yu J."/>
            <person name="Chou Y.Y."/>
            <person name="Wang H.S."/>
            <person name="Lee Y.S."/>
        </authorList>
    </citation>
    <scope>NUCLEOTIDE SEQUENCE [LARGE SCALE GENOMIC DNA]</scope>
    <source>
        <strain evidence="1 2">SC-B67</strain>
    </source>
</reference>
<dbReference type="AlphaFoldDB" id="Q57T05"/>
<sequence>MLSTQFFIASAALPALVKSVTYFCMLLPFLRLPPCCCANYCVLNSESVLKIVSHPPKHLRRCKVKPHGSLVPVSSTHRCAYTPGLSTSSSSTFLQETLSLRENSSRGKFRA</sequence>
<dbReference type="HOGENOM" id="CLU_2156546_0_0_6"/>
<dbReference type="EMBL" id="AE017220">
    <property type="protein sequence ID" value="AAX64156.1"/>
    <property type="molecule type" value="Genomic_DNA"/>
</dbReference>
<proteinExistence type="predicted"/>
<evidence type="ECO:0000313" key="1">
    <source>
        <dbReference type="EMBL" id="AAX64156.1"/>
    </source>
</evidence>
<name>Q57T05_SALCH</name>
<organism evidence="1 2">
    <name type="scientific">Salmonella choleraesuis (strain SC-B67)</name>
    <dbReference type="NCBI Taxonomy" id="321314"/>
    <lineage>
        <taxon>Bacteria</taxon>
        <taxon>Pseudomonadati</taxon>
        <taxon>Pseudomonadota</taxon>
        <taxon>Gammaproteobacteria</taxon>
        <taxon>Enterobacterales</taxon>
        <taxon>Enterobacteriaceae</taxon>
        <taxon>Salmonella</taxon>
    </lineage>
</organism>
<accession>Q57T05</accession>
<evidence type="ECO:0000313" key="2">
    <source>
        <dbReference type="Proteomes" id="UP000000538"/>
    </source>
</evidence>
<dbReference type="Proteomes" id="UP000000538">
    <property type="component" value="Chromosome"/>
</dbReference>
<gene>
    <name evidence="1" type="ordered locus">SCH_0250</name>
</gene>